<dbReference type="EMBL" id="CAJNOC010009790">
    <property type="protein sequence ID" value="CAF1132887.1"/>
    <property type="molecule type" value="Genomic_DNA"/>
</dbReference>
<reference evidence="1" key="1">
    <citation type="submission" date="2021-02" db="EMBL/GenBank/DDBJ databases">
        <authorList>
            <person name="Nowell W R."/>
        </authorList>
    </citation>
    <scope>NUCLEOTIDE SEQUENCE</scope>
    <source>
        <strain evidence="1">Ploen Becks lab</strain>
    </source>
</reference>
<proteinExistence type="predicted"/>
<protein>
    <submittedName>
        <fullName evidence="1">Uncharacterized protein</fullName>
    </submittedName>
</protein>
<organism evidence="1 2">
    <name type="scientific">Brachionus calyciflorus</name>
    <dbReference type="NCBI Taxonomy" id="104777"/>
    <lineage>
        <taxon>Eukaryota</taxon>
        <taxon>Metazoa</taxon>
        <taxon>Spiralia</taxon>
        <taxon>Gnathifera</taxon>
        <taxon>Rotifera</taxon>
        <taxon>Eurotatoria</taxon>
        <taxon>Monogononta</taxon>
        <taxon>Pseudotrocha</taxon>
        <taxon>Ploima</taxon>
        <taxon>Brachionidae</taxon>
        <taxon>Brachionus</taxon>
    </lineage>
</organism>
<keyword evidence="2" id="KW-1185">Reference proteome</keyword>
<gene>
    <name evidence="1" type="ORF">OXX778_LOCUS22557</name>
</gene>
<evidence type="ECO:0000313" key="2">
    <source>
        <dbReference type="Proteomes" id="UP000663879"/>
    </source>
</evidence>
<feature type="non-terminal residue" evidence="1">
    <location>
        <position position="20"/>
    </location>
</feature>
<dbReference type="Proteomes" id="UP000663879">
    <property type="component" value="Unassembled WGS sequence"/>
</dbReference>
<accession>A0A814RGI1</accession>
<sequence length="20" mass="2329">MARNSEKAVTALARWRNLQL</sequence>
<dbReference type="AlphaFoldDB" id="A0A814RGI1"/>
<evidence type="ECO:0000313" key="1">
    <source>
        <dbReference type="EMBL" id="CAF1132887.1"/>
    </source>
</evidence>
<name>A0A814RGI1_9BILA</name>
<comment type="caution">
    <text evidence="1">The sequence shown here is derived from an EMBL/GenBank/DDBJ whole genome shotgun (WGS) entry which is preliminary data.</text>
</comment>